<dbReference type="GO" id="GO:0016020">
    <property type="term" value="C:membrane"/>
    <property type="evidence" value="ECO:0007669"/>
    <property type="project" value="UniProtKB-SubCell"/>
</dbReference>
<evidence type="ECO:0000256" key="6">
    <source>
        <dbReference type="ARBA" id="ARBA00023136"/>
    </source>
</evidence>
<keyword evidence="6 7" id="KW-0472">Membrane</keyword>
<keyword evidence="3 9" id="KW-0808">Transferase</keyword>
<evidence type="ECO:0000256" key="2">
    <source>
        <dbReference type="ARBA" id="ARBA00006464"/>
    </source>
</evidence>
<comment type="caution">
    <text evidence="9">The sequence shown here is derived from an EMBL/GenBank/DDBJ whole genome shotgun (WGS) entry which is preliminary data.</text>
</comment>
<dbReference type="InterPro" id="IPR017475">
    <property type="entry name" value="EPS_sugar_tfrase"/>
</dbReference>
<evidence type="ECO:0000256" key="3">
    <source>
        <dbReference type="ARBA" id="ARBA00022679"/>
    </source>
</evidence>
<feature type="transmembrane region" description="Helical" evidence="7">
    <location>
        <begin position="50"/>
        <end position="70"/>
    </location>
</feature>
<gene>
    <name evidence="9" type="ORF">VE96_C0016G0002</name>
</gene>
<reference evidence="9 10" key="1">
    <citation type="journal article" date="2015" name="Nature">
        <title>rRNA introns, odd ribosomes, and small enigmatic genomes across a large radiation of phyla.</title>
        <authorList>
            <person name="Brown C.T."/>
            <person name="Hug L.A."/>
            <person name="Thomas B.C."/>
            <person name="Sharon I."/>
            <person name="Castelle C.J."/>
            <person name="Singh A."/>
            <person name="Wilkins M.J."/>
            <person name="Williams K.H."/>
            <person name="Banfield J.F."/>
        </authorList>
    </citation>
    <scope>NUCLEOTIDE SEQUENCE [LARGE SCALE GENOMIC DNA]</scope>
</reference>
<proteinExistence type="inferred from homology"/>
<dbReference type="PATRIC" id="fig|1620410.3.peg.271"/>
<keyword evidence="4 7" id="KW-0812">Transmembrane</keyword>
<dbReference type="Pfam" id="PF02397">
    <property type="entry name" value="Bac_transf"/>
    <property type="match status" value="1"/>
</dbReference>
<feature type="transmembrane region" description="Helical" evidence="7">
    <location>
        <begin position="7"/>
        <end position="30"/>
    </location>
</feature>
<dbReference type="EMBL" id="LCIJ01000016">
    <property type="protein sequence ID" value="KKT52557.1"/>
    <property type="molecule type" value="Genomic_DNA"/>
</dbReference>
<evidence type="ECO:0000313" key="9">
    <source>
        <dbReference type="EMBL" id="KKT52557.1"/>
    </source>
</evidence>
<feature type="transmembrane region" description="Helical" evidence="7">
    <location>
        <begin position="108"/>
        <end position="132"/>
    </location>
</feature>
<keyword evidence="5 7" id="KW-1133">Transmembrane helix</keyword>
<dbReference type="Pfam" id="PF13727">
    <property type="entry name" value="CoA_binding_3"/>
    <property type="match status" value="1"/>
</dbReference>
<feature type="transmembrane region" description="Helical" evidence="7">
    <location>
        <begin position="270"/>
        <end position="291"/>
    </location>
</feature>
<evidence type="ECO:0000256" key="7">
    <source>
        <dbReference type="SAM" id="Phobius"/>
    </source>
</evidence>
<evidence type="ECO:0000259" key="8">
    <source>
        <dbReference type="Pfam" id="PF02397"/>
    </source>
</evidence>
<comment type="similarity">
    <text evidence="2">Belongs to the bacterial sugar transferase family.</text>
</comment>
<dbReference type="Proteomes" id="UP000034752">
    <property type="component" value="Unassembled WGS sequence"/>
</dbReference>
<dbReference type="PANTHER" id="PTHR30576">
    <property type="entry name" value="COLANIC BIOSYNTHESIS UDP-GLUCOSE LIPID CARRIER TRANSFERASE"/>
    <property type="match status" value="1"/>
</dbReference>
<dbReference type="InterPro" id="IPR003362">
    <property type="entry name" value="Bact_transf"/>
</dbReference>
<dbReference type="AlphaFoldDB" id="A0A0G1K8E3"/>
<name>A0A0G1K8E3_UNCK3</name>
<evidence type="ECO:0000256" key="4">
    <source>
        <dbReference type="ARBA" id="ARBA00022692"/>
    </source>
</evidence>
<evidence type="ECO:0000313" key="10">
    <source>
        <dbReference type="Proteomes" id="UP000034752"/>
    </source>
</evidence>
<dbReference type="PANTHER" id="PTHR30576:SF0">
    <property type="entry name" value="UNDECAPRENYL-PHOSPHATE N-ACETYLGALACTOSAMINYL 1-PHOSPHATE TRANSFERASE-RELATED"/>
    <property type="match status" value="1"/>
</dbReference>
<feature type="transmembrane region" description="Helical" evidence="7">
    <location>
        <begin position="82"/>
        <end position="102"/>
    </location>
</feature>
<sequence length="470" mass="53521">MKRSRLVFTFLPVPIDWLMIWGAFLLAYWVRAQQWFGAPAVTYMLPWEEYLRLTSLIATAWVVIFATTGIYHRQANDKLGSLLYQIFAGVSISLALFIIVLFGLKETFFSRLIAAYAWGFGIIFVFLGRLLWAAGQRLLSKLGYQQEHLVVVGDGALSAELADHYKKQLAVVKIIDPAALLETNDPGALINAEQTDQIIFTGDNATHNGLELQLIEFCEQHGIRFKYVPSKVQLRSLNLFSEVINGHPLLEIKPTALDGWGRIMKRLFDFLSAAVAIILLSPVMIIIAILIKLDSAGAALYVQKRPGQFGKEFNFYKFRSMYTHLSTGEKYGGTEAEQLLDELRQHNNEATGPLFKMKNDPRITKIGKWLRKTSLDELPQLFNVLDGDMSIVGPRPPLVNEYAQYNKEQNRRMLVKPGITGLWQASGRSDSSFEEYIKLDLYYIEHWSLWLDIQIILKTIWAVFTRKGAY</sequence>
<feature type="domain" description="Bacterial sugar transferase" evidence="8">
    <location>
        <begin position="265"/>
        <end position="464"/>
    </location>
</feature>
<evidence type="ECO:0000256" key="5">
    <source>
        <dbReference type="ARBA" id="ARBA00022989"/>
    </source>
</evidence>
<protein>
    <submittedName>
        <fullName evidence="9">Undecaprenyl-phosphate glucose phosphotransferase</fullName>
    </submittedName>
</protein>
<evidence type="ECO:0000256" key="1">
    <source>
        <dbReference type="ARBA" id="ARBA00004141"/>
    </source>
</evidence>
<organism evidence="9 10">
    <name type="scientific">candidate division Kazan bacterium GW2011_GWA1_44_22</name>
    <dbReference type="NCBI Taxonomy" id="1620410"/>
    <lineage>
        <taxon>Bacteria</taxon>
        <taxon>Bacteria division Kazan-3B-28</taxon>
    </lineage>
</organism>
<accession>A0A0G1K8E3</accession>
<comment type="subcellular location">
    <subcellularLocation>
        <location evidence="1">Membrane</location>
        <topology evidence="1">Multi-pass membrane protein</topology>
    </subcellularLocation>
</comment>
<dbReference type="NCBIfam" id="TIGR03025">
    <property type="entry name" value="EPS_sugtrans"/>
    <property type="match status" value="1"/>
</dbReference>
<dbReference type="GO" id="GO:0016780">
    <property type="term" value="F:phosphotransferase activity, for other substituted phosphate groups"/>
    <property type="evidence" value="ECO:0007669"/>
    <property type="project" value="TreeGrafter"/>
</dbReference>